<dbReference type="AlphaFoldDB" id="A0A1V0UG26"/>
<protein>
    <submittedName>
        <fullName evidence="10">Multidrug transporter</fullName>
    </submittedName>
</protein>
<keyword evidence="4 8" id="KW-0812">Transmembrane</keyword>
<dbReference type="Gene3D" id="1.20.1640.10">
    <property type="entry name" value="Multidrug efflux transporter AcrB transmembrane domain"/>
    <property type="match status" value="2"/>
</dbReference>
<keyword evidence="6 8" id="KW-0472">Membrane</keyword>
<feature type="transmembrane region" description="Helical" evidence="8">
    <location>
        <begin position="576"/>
        <end position="596"/>
    </location>
</feature>
<evidence type="ECO:0000256" key="8">
    <source>
        <dbReference type="SAM" id="Phobius"/>
    </source>
</evidence>
<dbReference type="InterPro" id="IPR050545">
    <property type="entry name" value="Mycobact_MmpL"/>
</dbReference>
<feature type="transmembrane region" description="Helical" evidence="8">
    <location>
        <begin position="303"/>
        <end position="328"/>
    </location>
</feature>
<name>A0A1V0UG26_STRVN</name>
<dbReference type="OrthoDB" id="2365435at2"/>
<feature type="domain" description="SSD" evidence="9">
    <location>
        <begin position="247"/>
        <end position="361"/>
    </location>
</feature>
<evidence type="ECO:0000256" key="3">
    <source>
        <dbReference type="ARBA" id="ARBA00022475"/>
    </source>
</evidence>
<dbReference type="STRING" id="1935.B1H20_23875"/>
<feature type="transmembrane region" description="Helical" evidence="8">
    <location>
        <begin position="650"/>
        <end position="673"/>
    </location>
</feature>
<feature type="transmembrane region" description="Helical" evidence="8">
    <location>
        <begin position="340"/>
        <end position="361"/>
    </location>
</feature>
<dbReference type="Proteomes" id="UP000192445">
    <property type="component" value="Chromosome"/>
</dbReference>
<proteinExistence type="inferred from homology"/>
<sequence length="753" mass="78339">MIRALTGFSTRHPWKVIALWSVIGIFLTVVAGALMPRAMQAQTGDFLPKGYDSAAALRTAEERFGVTSDAGVFTVLVGRADGEALTGADEKAVASVAEELGGRRVTMPDPRDTPSTSDDQIPFLVTDYSQTPEVHVSMTAPDRAFTLLSVRLEGNTVDPGMHNLFRAFREHAEDAFAEVRLRTGFTGGLADQVDTRDAEEPTQRIVGMLMLGLIVLVNVLVFRSLCAAFVPLLAVTVVGGAATGVIVGGALLTGTSLDTSTPSMISVVLIGIGVDYFLFLLFRFRELLRDRPDAPPRAVAAEVGARVGTAVTSAALTIVAAFATLGIATYGGFQVLGPSVAVAVLVMLLASLTLMPALLAVTGRRMFWPSRALERTPRPGLAGRTGDFVSRRPLAALLACTALLGALAVGMHGIRMDFGQGATPRETEAAATASEIARALPAGVSDPATVYVTAPEGGSVTPGALGALSGELARLNGVGEVGEPVLNGQGDAARIDLYLTSESQTQAARDLVSGPVRDTIAAHTPKGLEAHVGGTAAIFADLSTAVDEDLRKVFPLAAGLIALILLVLLRSVLAPVVLLLSVGLCFAATLGASTLVFQHALDGPGVNFVLPLVLFLFVVAIGTDYNILISDRIREEMEGPRRARDAVARAVRHTAPAIATAGIVLAASFGSLAVGSNASTQQIGFATGLGILLSAFVLSVVLVPAAAALLGRRIWWPVRPRGHRDHGTLPEPAAPVDTAGEHRPGPLPVPSGR</sequence>
<evidence type="ECO:0000259" key="9">
    <source>
        <dbReference type="PROSITE" id="PS50156"/>
    </source>
</evidence>
<dbReference type="SUPFAM" id="SSF82866">
    <property type="entry name" value="Multidrug efflux transporter AcrB transmembrane domain"/>
    <property type="match status" value="2"/>
</dbReference>
<dbReference type="InterPro" id="IPR000731">
    <property type="entry name" value="SSD"/>
</dbReference>
<comment type="subcellular location">
    <subcellularLocation>
        <location evidence="1">Cell membrane</location>
        <topology evidence="1">Multi-pass membrane protein</topology>
    </subcellularLocation>
</comment>
<organism evidence="10 11">
    <name type="scientific">Streptomyces violaceoruber</name>
    <dbReference type="NCBI Taxonomy" id="1935"/>
    <lineage>
        <taxon>Bacteria</taxon>
        <taxon>Bacillati</taxon>
        <taxon>Actinomycetota</taxon>
        <taxon>Actinomycetes</taxon>
        <taxon>Kitasatosporales</taxon>
        <taxon>Streptomycetaceae</taxon>
        <taxon>Streptomyces</taxon>
        <taxon>Streptomyces violaceoruber group</taxon>
    </lineage>
</organism>
<feature type="transmembrane region" description="Helical" evidence="8">
    <location>
        <begin position="205"/>
        <end position="222"/>
    </location>
</feature>
<gene>
    <name evidence="10" type="ORF">B1H20_23875</name>
</gene>
<feature type="transmembrane region" description="Helical" evidence="8">
    <location>
        <begin position="264"/>
        <end position="282"/>
    </location>
</feature>
<keyword evidence="5 8" id="KW-1133">Transmembrane helix</keyword>
<evidence type="ECO:0000256" key="2">
    <source>
        <dbReference type="ARBA" id="ARBA00010157"/>
    </source>
</evidence>
<evidence type="ECO:0000313" key="10">
    <source>
        <dbReference type="EMBL" id="ARF64077.1"/>
    </source>
</evidence>
<feature type="transmembrane region" description="Helical" evidence="8">
    <location>
        <begin position="685"/>
        <end position="711"/>
    </location>
</feature>
<dbReference type="PROSITE" id="PS50156">
    <property type="entry name" value="SSD"/>
    <property type="match status" value="2"/>
</dbReference>
<evidence type="ECO:0000256" key="6">
    <source>
        <dbReference type="ARBA" id="ARBA00023136"/>
    </source>
</evidence>
<feature type="region of interest" description="Disordered" evidence="7">
    <location>
        <begin position="721"/>
        <end position="753"/>
    </location>
</feature>
<feature type="transmembrane region" description="Helical" evidence="8">
    <location>
        <begin position="608"/>
        <end position="629"/>
    </location>
</feature>
<evidence type="ECO:0000256" key="1">
    <source>
        <dbReference type="ARBA" id="ARBA00004651"/>
    </source>
</evidence>
<feature type="transmembrane region" description="Helical" evidence="8">
    <location>
        <begin position="229"/>
        <end position="252"/>
    </location>
</feature>
<feature type="transmembrane region" description="Helical" evidence="8">
    <location>
        <begin position="394"/>
        <end position="414"/>
    </location>
</feature>
<dbReference type="PANTHER" id="PTHR33406:SF6">
    <property type="entry name" value="MEMBRANE PROTEIN YDGH-RELATED"/>
    <property type="match status" value="1"/>
</dbReference>
<dbReference type="PANTHER" id="PTHR33406">
    <property type="entry name" value="MEMBRANE PROTEIN MJ1562-RELATED"/>
    <property type="match status" value="1"/>
</dbReference>
<evidence type="ECO:0000256" key="7">
    <source>
        <dbReference type="SAM" id="MobiDB-lite"/>
    </source>
</evidence>
<dbReference type="GO" id="GO:0005886">
    <property type="term" value="C:plasma membrane"/>
    <property type="evidence" value="ECO:0007669"/>
    <property type="project" value="UniProtKB-SubCell"/>
</dbReference>
<comment type="similarity">
    <text evidence="2">Belongs to the resistance-nodulation-cell division (RND) (TC 2.A.6) family. MmpL subfamily.</text>
</comment>
<evidence type="ECO:0000256" key="4">
    <source>
        <dbReference type="ARBA" id="ARBA00022692"/>
    </source>
</evidence>
<evidence type="ECO:0000256" key="5">
    <source>
        <dbReference type="ARBA" id="ARBA00022989"/>
    </source>
</evidence>
<evidence type="ECO:0000313" key="11">
    <source>
        <dbReference type="Proteomes" id="UP000192445"/>
    </source>
</evidence>
<dbReference type="EMBL" id="CP020570">
    <property type="protein sequence ID" value="ARF64077.1"/>
    <property type="molecule type" value="Genomic_DNA"/>
</dbReference>
<dbReference type="Pfam" id="PF03176">
    <property type="entry name" value="MMPL"/>
    <property type="match status" value="2"/>
</dbReference>
<dbReference type="KEGG" id="svu:B1H20_23875"/>
<feature type="domain" description="SSD" evidence="9">
    <location>
        <begin position="565"/>
        <end position="709"/>
    </location>
</feature>
<accession>A0A1V0UG26</accession>
<reference evidence="10 11" key="1">
    <citation type="submission" date="2017-03" db="EMBL/GenBank/DDBJ databases">
        <title>Complete Genome Sequence of a natural compounds producer, Streptomyces violaceus S21.</title>
        <authorList>
            <person name="Zhong C."/>
            <person name="Zhao Z."/>
            <person name="Fu J."/>
            <person name="Zong G."/>
            <person name="Qin R."/>
            <person name="Cao G."/>
        </authorList>
    </citation>
    <scope>NUCLEOTIDE SEQUENCE [LARGE SCALE GENOMIC DNA]</scope>
    <source>
        <strain evidence="10 11">S21</strain>
    </source>
</reference>
<dbReference type="InterPro" id="IPR004869">
    <property type="entry name" value="MMPL_dom"/>
</dbReference>
<dbReference type="GeneID" id="63982553"/>
<feature type="transmembrane region" description="Helical" evidence="8">
    <location>
        <begin position="553"/>
        <end position="569"/>
    </location>
</feature>
<dbReference type="RefSeq" id="WP_030112218.1">
    <property type="nucleotide sequence ID" value="NZ_CP020570.1"/>
</dbReference>
<keyword evidence="3" id="KW-1003">Cell membrane</keyword>